<protein>
    <recommendedName>
        <fullName evidence="3 11">Thymidylate kinase</fullName>
        <ecNumber evidence="2 11">2.7.4.9</ecNumber>
    </recommendedName>
    <alternativeName>
        <fullName evidence="11">dTMP kinase</fullName>
    </alternativeName>
</protein>
<keyword evidence="7 11" id="KW-0418">Kinase</keyword>
<gene>
    <name evidence="11 13" type="primary">tmk</name>
    <name evidence="13" type="ORF">CPX_001504</name>
</gene>
<evidence type="ECO:0000259" key="12">
    <source>
        <dbReference type="Pfam" id="PF02223"/>
    </source>
</evidence>
<comment type="similarity">
    <text evidence="1 11">Belongs to the thymidylate kinase family.</text>
</comment>
<sequence length="205" mass="23750">MFISFEGGEGTGKTTLANALFKKMIQKHTVIFTKEPGGCETNLPIRNLLFSSDNKIDVRTEALLYAADRAEHLDKVILPALKKGQIVICDRYIDSSLAYQGYARELGEEFVKKINVIALKTMPDITFYLDLDPQIGLQRIKDKREDKREYFDLQTLSFHQKVRRGFLNLHKQFPQRIFKIDANQPLEEIQSIIETEIQRLFKIKL</sequence>
<evidence type="ECO:0000313" key="14">
    <source>
        <dbReference type="Proteomes" id="UP000037386"/>
    </source>
</evidence>
<dbReference type="GO" id="GO:0005524">
    <property type="term" value="F:ATP binding"/>
    <property type="evidence" value="ECO:0007669"/>
    <property type="project" value="UniProtKB-UniRule"/>
</dbReference>
<evidence type="ECO:0000256" key="9">
    <source>
        <dbReference type="ARBA" id="ARBA00048743"/>
    </source>
</evidence>
<dbReference type="Pfam" id="PF02223">
    <property type="entry name" value="Thymidylate_kin"/>
    <property type="match status" value="1"/>
</dbReference>
<dbReference type="GO" id="GO:0005829">
    <property type="term" value="C:cytosol"/>
    <property type="evidence" value="ECO:0007669"/>
    <property type="project" value="TreeGrafter"/>
</dbReference>
<comment type="catalytic activity">
    <reaction evidence="9 11">
        <text>dTMP + ATP = dTDP + ADP</text>
        <dbReference type="Rhea" id="RHEA:13517"/>
        <dbReference type="ChEBI" id="CHEBI:30616"/>
        <dbReference type="ChEBI" id="CHEBI:58369"/>
        <dbReference type="ChEBI" id="CHEBI:63528"/>
        <dbReference type="ChEBI" id="CHEBI:456216"/>
        <dbReference type="EC" id="2.7.4.9"/>
    </reaction>
</comment>
<evidence type="ECO:0000256" key="11">
    <source>
        <dbReference type="HAMAP-Rule" id="MF_00165"/>
    </source>
</evidence>
<keyword evidence="6 11" id="KW-0547">Nucleotide-binding</keyword>
<comment type="function">
    <text evidence="10 11">Phosphorylation of dTMP to form dTDP in both de novo and salvage pathways of dTTP synthesis.</text>
</comment>
<keyword evidence="4 11" id="KW-0808">Transferase</keyword>
<evidence type="ECO:0000256" key="4">
    <source>
        <dbReference type="ARBA" id="ARBA00022679"/>
    </source>
</evidence>
<evidence type="ECO:0000256" key="2">
    <source>
        <dbReference type="ARBA" id="ARBA00012980"/>
    </source>
</evidence>
<comment type="caution">
    <text evidence="13">The sequence shown here is derived from an EMBL/GenBank/DDBJ whole genome shotgun (WGS) entry which is preliminary data.</text>
</comment>
<name>A0A0M1MZX9_9MOLU</name>
<feature type="binding site" evidence="11">
    <location>
        <begin position="7"/>
        <end position="14"/>
    </location>
    <ligand>
        <name>ATP</name>
        <dbReference type="ChEBI" id="CHEBI:30616"/>
    </ligand>
</feature>
<dbReference type="PANTHER" id="PTHR10344:SF4">
    <property type="entry name" value="UMP-CMP KINASE 2, MITOCHONDRIAL"/>
    <property type="match status" value="1"/>
</dbReference>
<reference evidence="14" key="1">
    <citation type="submission" date="2015-05" db="EMBL/GenBank/DDBJ databases">
        <title>Draft genome sequence of 'Candidatus Phytoplasma Pruni' strain CX, a plant pathogenic bacterium.</title>
        <authorList>
            <person name="Lee I.-M."/>
            <person name="Bottner-Parker K.D."/>
            <person name="Shao J."/>
            <person name="Gundersen-Rindal D.E."/>
            <person name="Zhao Y."/>
            <person name="Davis R.E."/>
        </authorList>
    </citation>
    <scope>NUCLEOTIDE SEQUENCE [LARGE SCALE GENOMIC DNA]</scope>
    <source>
        <strain evidence="14">CX</strain>
    </source>
</reference>
<dbReference type="GO" id="GO:0004798">
    <property type="term" value="F:dTMP kinase activity"/>
    <property type="evidence" value="ECO:0007669"/>
    <property type="project" value="UniProtKB-UniRule"/>
</dbReference>
<dbReference type="GO" id="GO:0006233">
    <property type="term" value="P:dTDP biosynthetic process"/>
    <property type="evidence" value="ECO:0007669"/>
    <property type="project" value="InterPro"/>
</dbReference>
<evidence type="ECO:0000256" key="8">
    <source>
        <dbReference type="ARBA" id="ARBA00022840"/>
    </source>
</evidence>
<evidence type="ECO:0000256" key="3">
    <source>
        <dbReference type="ARBA" id="ARBA00017144"/>
    </source>
</evidence>
<dbReference type="InterPro" id="IPR039430">
    <property type="entry name" value="Thymidylate_kin-like_dom"/>
</dbReference>
<proteinExistence type="inferred from homology"/>
<keyword evidence="5 11" id="KW-0545">Nucleotide biosynthesis</keyword>
<dbReference type="Proteomes" id="UP000037386">
    <property type="component" value="Unassembled WGS sequence"/>
</dbReference>
<evidence type="ECO:0000256" key="6">
    <source>
        <dbReference type="ARBA" id="ARBA00022741"/>
    </source>
</evidence>
<dbReference type="Gene3D" id="3.40.50.300">
    <property type="entry name" value="P-loop containing nucleotide triphosphate hydrolases"/>
    <property type="match status" value="1"/>
</dbReference>
<dbReference type="GO" id="GO:0006227">
    <property type="term" value="P:dUDP biosynthetic process"/>
    <property type="evidence" value="ECO:0007669"/>
    <property type="project" value="TreeGrafter"/>
</dbReference>
<evidence type="ECO:0000313" key="13">
    <source>
        <dbReference type="EMBL" id="KOR75458.1"/>
    </source>
</evidence>
<evidence type="ECO:0000256" key="10">
    <source>
        <dbReference type="ARBA" id="ARBA00057735"/>
    </source>
</evidence>
<dbReference type="NCBIfam" id="TIGR00041">
    <property type="entry name" value="DTMP_kinase"/>
    <property type="match status" value="1"/>
</dbReference>
<dbReference type="EMBL" id="LHCF01000006">
    <property type="protein sequence ID" value="KOR75458.1"/>
    <property type="molecule type" value="Genomic_DNA"/>
</dbReference>
<dbReference type="OrthoDB" id="9774907at2"/>
<dbReference type="FunFam" id="3.40.50.300:FF:000225">
    <property type="entry name" value="Thymidylate kinase"/>
    <property type="match status" value="1"/>
</dbReference>
<dbReference type="PATRIC" id="fig|479893.3.peg.294"/>
<dbReference type="InterPro" id="IPR027417">
    <property type="entry name" value="P-loop_NTPase"/>
</dbReference>
<feature type="domain" description="Thymidylate kinase-like" evidence="12">
    <location>
        <begin position="5"/>
        <end position="191"/>
    </location>
</feature>
<dbReference type="SUPFAM" id="SSF52540">
    <property type="entry name" value="P-loop containing nucleoside triphosphate hydrolases"/>
    <property type="match status" value="1"/>
</dbReference>
<evidence type="ECO:0000256" key="5">
    <source>
        <dbReference type="ARBA" id="ARBA00022727"/>
    </source>
</evidence>
<dbReference type="InterPro" id="IPR018095">
    <property type="entry name" value="Thymidylate_kin_CS"/>
</dbReference>
<dbReference type="HAMAP" id="MF_00165">
    <property type="entry name" value="Thymidylate_kinase"/>
    <property type="match status" value="1"/>
</dbReference>
<accession>A0A0M1MZX9</accession>
<dbReference type="AlphaFoldDB" id="A0A0M1MZX9"/>
<evidence type="ECO:0000256" key="7">
    <source>
        <dbReference type="ARBA" id="ARBA00022777"/>
    </source>
</evidence>
<dbReference type="PROSITE" id="PS01331">
    <property type="entry name" value="THYMIDYLATE_KINASE"/>
    <property type="match status" value="1"/>
</dbReference>
<dbReference type="CDD" id="cd01672">
    <property type="entry name" value="TMPK"/>
    <property type="match status" value="1"/>
</dbReference>
<dbReference type="GO" id="GO:0006235">
    <property type="term" value="P:dTTP biosynthetic process"/>
    <property type="evidence" value="ECO:0007669"/>
    <property type="project" value="UniProtKB-UniRule"/>
</dbReference>
<dbReference type="EC" id="2.7.4.9" evidence="2 11"/>
<organism evidence="13 14">
    <name type="scientific">Candidatus Phytoplasma pruni</name>
    <dbReference type="NCBI Taxonomy" id="479893"/>
    <lineage>
        <taxon>Bacteria</taxon>
        <taxon>Bacillati</taxon>
        <taxon>Mycoplasmatota</taxon>
        <taxon>Mollicutes</taxon>
        <taxon>Acholeplasmatales</taxon>
        <taxon>Acholeplasmataceae</taxon>
        <taxon>Candidatus Phytoplasma</taxon>
        <taxon>16SrIII (X-disease group)</taxon>
    </lineage>
</organism>
<keyword evidence="8 11" id="KW-0067">ATP-binding</keyword>
<dbReference type="InterPro" id="IPR018094">
    <property type="entry name" value="Thymidylate_kinase"/>
</dbReference>
<dbReference type="RefSeq" id="WP_053521431.1">
    <property type="nucleotide sequence ID" value="NZ_LHCF01000006.1"/>
</dbReference>
<dbReference type="PANTHER" id="PTHR10344">
    <property type="entry name" value="THYMIDYLATE KINASE"/>
    <property type="match status" value="1"/>
</dbReference>
<evidence type="ECO:0000256" key="1">
    <source>
        <dbReference type="ARBA" id="ARBA00009776"/>
    </source>
</evidence>
<dbReference type="STRING" id="479893.CPX_001504"/>